<sequence length="211" mass="22662">MTPTPRPPRADAQANRESILSAAREVLAQDPRASIDLIARTAGLTRRALYGHFEDRAALVNELIVTGAQRFNDIADAPATGDARLDLARLASRLWDAAAHIQLVAAMALDDDHVAATAAALAPVRRMLAEIVARGQADASLRTDLSAEMLARLIEETARAVVSRAPLFTENPASRPGSIAVRAVLSIAGLSWRESDELLRTNDDLLTETSR</sequence>
<dbReference type="SUPFAM" id="SSF48498">
    <property type="entry name" value="Tetracyclin repressor-like, C-terminal domain"/>
    <property type="match status" value="1"/>
</dbReference>
<dbReference type="Gene3D" id="1.10.357.10">
    <property type="entry name" value="Tetracycline Repressor, domain 2"/>
    <property type="match status" value="1"/>
</dbReference>
<dbReference type="RefSeq" id="WP_147039094.1">
    <property type="nucleotide sequence ID" value="NZ_BJUW01000006.1"/>
</dbReference>
<organism evidence="6 7">
    <name type="scientific">Microbacterium aerolatum</name>
    <dbReference type="NCBI Taxonomy" id="153731"/>
    <lineage>
        <taxon>Bacteria</taxon>
        <taxon>Bacillati</taxon>
        <taxon>Actinomycetota</taxon>
        <taxon>Actinomycetes</taxon>
        <taxon>Micrococcales</taxon>
        <taxon>Microbacteriaceae</taxon>
        <taxon>Microbacterium</taxon>
    </lineage>
</organism>
<dbReference type="Proteomes" id="UP000321225">
    <property type="component" value="Unassembled WGS sequence"/>
</dbReference>
<evidence type="ECO:0000256" key="3">
    <source>
        <dbReference type="ARBA" id="ARBA00023163"/>
    </source>
</evidence>
<dbReference type="InterPro" id="IPR009057">
    <property type="entry name" value="Homeodomain-like_sf"/>
</dbReference>
<dbReference type="EMBL" id="BJUW01000006">
    <property type="protein sequence ID" value="GEK86478.1"/>
    <property type="molecule type" value="Genomic_DNA"/>
</dbReference>
<dbReference type="GO" id="GO:0000976">
    <property type="term" value="F:transcription cis-regulatory region binding"/>
    <property type="evidence" value="ECO:0007669"/>
    <property type="project" value="TreeGrafter"/>
</dbReference>
<proteinExistence type="predicted"/>
<dbReference type="Pfam" id="PF00440">
    <property type="entry name" value="TetR_N"/>
    <property type="match status" value="1"/>
</dbReference>
<feature type="domain" description="HTH tetR-type" evidence="5">
    <location>
        <begin position="13"/>
        <end position="71"/>
    </location>
</feature>
<dbReference type="OrthoDB" id="3869819at2"/>
<evidence type="ECO:0000256" key="4">
    <source>
        <dbReference type="PROSITE-ProRule" id="PRU00335"/>
    </source>
</evidence>
<dbReference type="PANTHER" id="PTHR30055">
    <property type="entry name" value="HTH-TYPE TRANSCRIPTIONAL REGULATOR RUTR"/>
    <property type="match status" value="1"/>
</dbReference>
<accession>A0A511AE87</accession>
<keyword evidence="2 4" id="KW-0238">DNA-binding</keyword>
<evidence type="ECO:0000256" key="1">
    <source>
        <dbReference type="ARBA" id="ARBA00023015"/>
    </source>
</evidence>
<dbReference type="SUPFAM" id="SSF46689">
    <property type="entry name" value="Homeodomain-like"/>
    <property type="match status" value="1"/>
</dbReference>
<dbReference type="PROSITE" id="PS50977">
    <property type="entry name" value="HTH_TETR_2"/>
    <property type="match status" value="1"/>
</dbReference>
<feature type="DNA-binding region" description="H-T-H motif" evidence="4">
    <location>
        <begin position="34"/>
        <end position="53"/>
    </location>
</feature>
<reference evidence="6 7" key="1">
    <citation type="submission" date="2019-07" db="EMBL/GenBank/DDBJ databases">
        <title>Whole genome shotgun sequence of Microbacterium aerolatum NBRC 103071.</title>
        <authorList>
            <person name="Hosoyama A."/>
            <person name="Uohara A."/>
            <person name="Ohji S."/>
            <person name="Ichikawa N."/>
        </authorList>
    </citation>
    <scope>NUCLEOTIDE SEQUENCE [LARGE SCALE GENOMIC DNA]</scope>
    <source>
        <strain evidence="6 7">NBRC 103071</strain>
    </source>
</reference>
<dbReference type="GO" id="GO:0003700">
    <property type="term" value="F:DNA-binding transcription factor activity"/>
    <property type="evidence" value="ECO:0007669"/>
    <property type="project" value="TreeGrafter"/>
</dbReference>
<evidence type="ECO:0000313" key="6">
    <source>
        <dbReference type="EMBL" id="GEK86478.1"/>
    </source>
</evidence>
<dbReference type="AlphaFoldDB" id="A0A511AE87"/>
<keyword evidence="7" id="KW-1185">Reference proteome</keyword>
<dbReference type="InterPro" id="IPR001647">
    <property type="entry name" value="HTH_TetR"/>
</dbReference>
<keyword evidence="1" id="KW-0805">Transcription regulation</keyword>
<dbReference type="InterPro" id="IPR036271">
    <property type="entry name" value="Tet_transcr_reg_TetR-rel_C_sf"/>
</dbReference>
<keyword evidence="3" id="KW-0804">Transcription</keyword>
<comment type="caution">
    <text evidence="6">The sequence shown here is derived from an EMBL/GenBank/DDBJ whole genome shotgun (WGS) entry which is preliminary data.</text>
</comment>
<dbReference type="PANTHER" id="PTHR30055:SF234">
    <property type="entry name" value="HTH-TYPE TRANSCRIPTIONAL REGULATOR BETI"/>
    <property type="match status" value="1"/>
</dbReference>
<evidence type="ECO:0000256" key="2">
    <source>
        <dbReference type="ARBA" id="ARBA00023125"/>
    </source>
</evidence>
<name>A0A511AE87_9MICO</name>
<evidence type="ECO:0000313" key="7">
    <source>
        <dbReference type="Proteomes" id="UP000321225"/>
    </source>
</evidence>
<evidence type="ECO:0000259" key="5">
    <source>
        <dbReference type="PROSITE" id="PS50977"/>
    </source>
</evidence>
<gene>
    <name evidence="6" type="ORF">MAE01_16540</name>
</gene>
<dbReference type="InterPro" id="IPR050109">
    <property type="entry name" value="HTH-type_TetR-like_transc_reg"/>
</dbReference>
<protein>
    <recommendedName>
        <fullName evidence="5">HTH tetR-type domain-containing protein</fullName>
    </recommendedName>
</protein>